<evidence type="ECO:0000313" key="10">
    <source>
        <dbReference type="EMBL" id="QTU84166.1"/>
    </source>
</evidence>
<keyword evidence="2" id="KW-0004">4Fe-4S</keyword>
<accession>A0A9E6MR33</accession>
<dbReference type="InterPro" id="IPR017900">
    <property type="entry name" value="4Fe4S_Fe_S_CS"/>
</dbReference>
<evidence type="ECO:0000256" key="6">
    <source>
        <dbReference type="ARBA" id="ARBA00023004"/>
    </source>
</evidence>
<feature type="domain" description="4Fe-4S ferredoxin-type" evidence="8">
    <location>
        <begin position="80"/>
        <end position="109"/>
    </location>
</feature>
<evidence type="ECO:0000313" key="11">
    <source>
        <dbReference type="Proteomes" id="UP000636394"/>
    </source>
</evidence>
<evidence type="ECO:0000313" key="12">
    <source>
        <dbReference type="Proteomes" id="UP000671910"/>
    </source>
</evidence>
<evidence type="ECO:0000256" key="1">
    <source>
        <dbReference type="ARBA" id="ARBA00022448"/>
    </source>
</evidence>
<evidence type="ECO:0000256" key="2">
    <source>
        <dbReference type="ARBA" id="ARBA00022485"/>
    </source>
</evidence>
<dbReference type="AlphaFoldDB" id="A0A9E6MR33"/>
<dbReference type="CDD" id="cd16371">
    <property type="entry name" value="DMSOR_beta_like"/>
    <property type="match status" value="1"/>
</dbReference>
<protein>
    <submittedName>
        <fullName evidence="10">4Fe-4S dicluster domain-containing protein</fullName>
    </submittedName>
    <submittedName>
        <fullName evidence="9">4Fe-4S ferredoxin</fullName>
    </submittedName>
</protein>
<dbReference type="Pfam" id="PF12800">
    <property type="entry name" value="Fer4_4"/>
    <property type="match status" value="1"/>
</dbReference>
<dbReference type="InterPro" id="IPR017896">
    <property type="entry name" value="4Fe4S_Fe-S-bd"/>
</dbReference>
<sequence>MAYGFYFNMKRCTGCRACQVACQDRNDLPVGLAARKVTSYVSGTYPNAMPYHFSAGCNHCENPACVEACPTGACQKAEDGTVFRDADVCIGCGSCATACPYGHPMVDEEAKVAVRCDSCKAFRDNGQNPVCVDACQYRALEFGDLDELRTKHADAGELANEIPCLPSADETGPSLLINAKEAALNADFAEWIM</sequence>
<dbReference type="InterPro" id="IPR050954">
    <property type="entry name" value="ET_IronSulfur_Cluster-Binding"/>
</dbReference>
<keyword evidence="5" id="KW-0249">Electron transport</keyword>
<dbReference type="GO" id="GO:0046872">
    <property type="term" value="F:metal ion binding"/>
    <property type="evidence" value="ECO:0007669"/>
    <property type="project" value="UniProtKB-KW"/>
</dbReference>
<reference evidence="10" key="2">
    <citation type="submission" date="2021-04" db="EMBL/GenBank/DDBJ databases">
        <title>Novel species in family Eggerthellaceae.</title>
        <authorList>
            <person name="Zhang G."/>
        </authorList>
    </citation>
    <scope>NUCLEOTIDE SEQUENCE</scope>
    <source>
        <strain evidence="10">Zg-886</strain>
    </source>
</reference>
<dbReference type="RefSeq" id="WP_166078827.1">
    <property type="nucleotide sequence ID" value="NZ_CP072829.1"/>
</dbReference>
<feature type="domain" description="4Fe-4S ferredoxin-type" evidence="8">
    <location>
        <begin position="48"/>
        <end position="79"/>
    </location>
</feature>
<keyword evidence="4" id="KW-0677">Repeat</keyword>
<proteinExistence type="predicted"/>
<evidence type="ECO:0000313" key="9">
    <source>
        <dbReference type="EMBL" id="NHM14222.1"/>
    </source>
</evidence>
<reference evidence="9 11" key="1">
    <citation type="submission" date="2019-11" db="EMBL/GenBank/DDBJ databases">
        <title>Eggerthellaceae novel genus isolated from the rectal contents of marmort.</title>
        <authorList>
            <person name="Zhang G."/>
        </authorList>
    </citation>
    <scope>NUCLEOTIDE SEQUENCE [LARGE SCALE GENOMIC DNA]</scope>
    <source>
        <strain evidence="9">Zg-886</strain>
        <strain evidence="11">zg-886</strain>
    </source>
</reference>
<name>A0A9E6MR33_9ACTN</name>
<dbReference type="Gene3D" id="3.30.70.20">
    <property type="match status" value="2"/>
</dbReference>
<evidence type="ECO:0000256" key="5">
    <source>
        <dbReference type="ARBA" id="ARBA00022982"/>
    </source>
</evidence>
<dbReference type="PROSITE" id="PS51379">
    <property type="entry name" value="4FE4S_FER_2"/>
    <property type="match status" value="3"/>
</dbReference>
<dbReference type="SUPFAM" id="SSF54862">
    <property type="entry name" value="4Fe-4S ferredoxins"/>
    <property type="match status" value="1"/>
</dbReference>
<feature type="domain" description="4Fe-4S ferredoxin-type" evidence="8">
    <location>
        <begin position="3"/>
        <end position="33"/>
    </location>
</feature>
<keyword evidence="6" id="KW-0408">Iron</keyword>
<dbReference type="PROSITE" id="PS00198">
    <property type="entry name" value="4FE4S_FER_1"/>
    <property type="match status" value="1"/>
</dbReference>
<evidence type="ECO:0000259" key="8">
    <source>
        <dbReference type="PROSITE" id="PS51379"/>
    </source>
</evidence>
<dbReference type="PANTHER" id="PTHR43177">
    <property type="entry name" value="PROTEIN NRFC"/>
    <property type="match status" value="1"/>
</dbReference>
<keyword evidence="11" id="KW-1185">Reference proteome</keyword>
<dbReference type="Pfam" id="PF13247">
    <property type="entry name" value="Fer4_11"/>
    <property type="match status" value="1"/>
</dbReference>
<dbReference type="EMBL" id="CP072829">
    <property type="protein sequence ID" value="QTU84166.1"/>
    <property type="molecule type" value="Genomic_DNA"/>
</dbReference>
<dbReference type="GO" id="GO:0051539">
    <property type="term" value="F:4 iron, 4 sulfur cluster binding"/>
    <property type="evidence" value="ECO:0007669"/>
    <property type="project" value="UniProtKB-KW"/>
</dbReference>
<dbReference type="Proteomes" id="UP000636394">
    <property type="component" value="Unassembled WGS sequence"/>
</dbReference>
<evidence type="ECO:0000256" key="4">
    <source>
        <dbReference type="ARBA" id="ARBA00022737"/>
    </source>
</evidence>
<organism evidence="10 12">
    <name type="scientific">Xiamenia xianingshaonis</name>
    <dbReference type="NCBI Taxonomy" id="2682776"/>
    <lineage>
        <taxon>Bacteria</taxon>
        <taxon>Bacillati</taxon>
        <taxon>Actinomycetota</taxon>
        <taxon>Coriobacteriia</taxon>
        <taxon>Eggerthellales</taxon>
        <taxon>Eggerthellaceae</taxon>
        <taxon>Xiamenia</taxon>
    </lineage>
</organism>
<keyword evidence="7" id="KW-0411">Iron-sulfur</keyword>
<evidence type="ECO:0000256" key="3">
    <source>
        <dbReference type="ARBA" id="ARBA00022723"/>
    </source>
</evidence>
<dbReference type="PANTHER" id="PTHR43177:SF5">
    <property type="entry name" value="ANAEROBIC DIMETHYL SULFOXIDE REDUCTASE CHAIN B-RELATED"/>
    <property type="match status" value="1"/>
</dbReference>
<evidence type="ECO:0000256" key="7">
    <source>
        <dbReference type="ARBA" id="ARBA00023014"/>
    </source>
</evidence>
<dbReference type="KEGG" id="ebz:J7S26_07390"/>
<keyword evidence="1" id="KW-0813">Transport</keyword>
<gene>
    <name evidence="9" type="ORF">GMI68_05480</name>
    <name evidence="10" type="ORF">J7S26_07390</name>
</gene>
<dbReference type="EMBL" id="WPCR01000006">
    <property type="protein sequence ID" value="NHM14222.1"/>
    <property type="molecule type" value="Genomic_DNA"/>
</dbReference>
<dbReference type="Proteomes" id="UP000671910">
    <property type="component" value="Chromosome"/>
</dbReference>
<keyword evidence="3" id="KW-0479">Metal-binding</keyword>